<keyword evidence="10" id="KW-1185">Reference proteome</keyword>
<dbReference type="SMART" id="SM00426">
    <property type="entry name" value="TEA"/>
    <property type="match status" value="1"/>
</dbReference>
<dbReference type="PROSITE" id="PS51088">
    <property type="entry name" value="TEA_2"/>
    <property type="match status" value="1"/>
</dbReference>
<feature type="compositionally biased region" description="Low complexity" evidence="7">
    <location>
        <begin position="168"/>
        <end position="185"/>
    </location>
</feature>
<evidence type="ECO:0000256" key="7">
    <source>
        <dbReference type="SAM" id="MobiDB-lite"/>
    </source>
</evidence>
<evidence type="ECO:0000256" key="1">
    <source>
        <dbReference type="ARBA" id="ARBA00004123"/>
    </source>
</evidence>
<comment type="subcellular location">
    <subcellularLocation>
        <location evidence="1">Nucleus</location>
    </subcellularLocation>
</comment>
<feature type="region of interest" description="Disordered" evidence="7">
    <location>
        <begin position="167"/>
        <end position="193"/>
    </location>
</feature>
<keyword evidence="4" id="KW-0804">Transcription</keyword>
<reference evidence="9 10" key="1">
    <citation type="submission" date="2024-02" db="EMBL/GenBank/DDBJ databases">
        <title>A draft genome for the cacao thread blight pathogen Marasmius crinis-equi.</title>
        <authorList>
            <person name="Cohen S.P."/>
            <person name="Baruah I.K."/>
            <person name="Amoako-Attah I."/>
            <person name="Bukari Y."/>
            <person name="Meinhardt L.W."/>
            <person name="Bailey B.A."/>
        </authorList>
    </citation>
    <scope>NUCLEOTIDE SEQUENCE [LARGE SCALE GENOMIC DNA]</scope>
    <source>
        <strain evidence="9 10">GH-76</strain>
    </source>
</reference>
<organism evidence="9 10">
    <name type="scientific">Marasmius crinis-equi</name>
    <dbReference type="NCBI Taxonomy" id="585013"/>
    <lineage>
        <taxon>Eukaryota</taxon>
        <taxon>Fungi</taxon>
        <taxon>Dikarya</taxon>
        <taxon>Basidiomycota</taxon>
        <taxon>Agaricomycotina</taxon>
        <taxon>Agaricomycetes</taxon>
        <taxon>Agaricomycetidae</taxon>
        <taxon>Agaricales</taxon>
        <taxon>Marasmiineae</taxon>
        <taxon>Marasmiaceae</taxon>
        <taxon>Marasmius</taxon>
    </lineage>
</organism>
<evidence type="ECO:0000256" key="2">
    <source>
        <dbReference type="ARBA" id="ARBA00008421"/>
    </source>
</evidence>
<protein>
    <recommendedName>
        <fullName evidence="8">TEA domain-containing protein</fullName>
    </recommendedName>
</protein>
<evidence type="ECO:0000313" key="9">
    <source>
        <dbReference type="EMBL" id="KAL0572393.1"/>
    </source>
</evidence>
<sequence length="479" mass="53232">MPMDNSSWRSQSTSPTSSPSPSPTLVDNLRLYGEDETKPSKELGTKEVFRDVVKGRKSWKTLKGGEMVWPPELEAALLEGLASYQPDDSRETRLLGRFPMRNRYISAYIYQKTGKSRTAKQVGSRLQQLRDTCGTKKLQHLLSPCRKGATSATSKNFQYNSLQRYGLSAESPSSSDNSAPNSPVSETSDPTWRQSLPSPVMYICLLPENSYDSRLSSEDSSSISSIGAETRPRSIHHIDPTLTFTSYSPLDPSARSLFEVYHSQKQLVHREECPLQSSQLSGADEEGRYLYSTSLIPGFWDAICNVTGRRSSLALSKQGTNPSSSDPTEYTIKHKVVKDIALNPSPLFSAVYKFRYPLDATSHRGRFTSSSTDFNMRTSHHSVLTHDFPFECPNAADDSFDVGSLSEVPYTSSEMGTIFDTSCYQNNSGSVSPRSEPSVGYVRRASDSLSPPPSWFFTHSSRPNYVGPIKPARLSAQRR</sequence>
<keyword evidence="3" id="KW-0805">Transcription regulation</keyword>
<feature type="compositionally biased region" description="Polar residues" evidence="7">
    <location>
        <begin position="426"/>
        <end position="435"/>
    </location>
</feature>
<gene>
    <name evidence="9" type="ORF">V5O48_009571</name>
</gene>
<feature type="compositionally biased region" description="Low complexity" evidence="7">
    <location>
        <begin position="1"/>
        <end position="19"/>
    </location>
</feature>
<comment type="caution">
    <text evidence="9">The sequence shown here is derived from an EMBL/GenBank/DDBJ whole genome shotgun (WGS) entry which is preliminary data.</text>
</comment>
<proteinExistence type="inferred from homology"/>
<dbReference type="PANTHER" id="PTHR11834:SF0">
    <property type="entry name" value="PROTEIN SCALLOPED"/>
    <property type="match status" value="1"/>
</dbReference>
<dbReference type="InterPro" id="IPR050937">
    <property type="entry name" value="TEC1_TEAD_TF"/>
</dbReference>
<feature type="region of interest" description="Disordered" evidence="7">
    <location>
        <begin position="426"/>
        <end position="450"/>
    </location>
</feature>
<name>A0ABR3FAV0_9AGAR</name>
<evidence type="ECO:0000256" key="4">
    <source>
        <dbReference type="ARBA" id="ARBA00023163"/>
    </source>
</evidence>
<accession>A0ABR3FAV0</accession>
<dbReference type="Pfam" id="PF01285">
    <property type="entry name" value="TEA"/>
    <property type="match status" value="1"/>
</dbReference>
<feature type="domain" description="TEA" evidence="8">
    <location>
        <begin position="62"/>
        <end position="136"/>
    </location>
</feature>
<comment type="similarity">
    <text evidence="2">Belongs to the TEC1 family.</text>
</comment>
<feature type="DNA-binding region" description="TEA" evidence="6">
    <location>
        <begin position="62"/>
        <end position="136"/>
    </location>
</feature>
<evidence type="ECO:0000256" key="3">
    <source>
        <dbReference type="ARBA" id="ARBA00023015"/>
    </source>
</evidence>
<evidence type="ECO:0000256" key="6">
    <source>
        <dbReference type="PROSITE-ProRule" id="PRU00505"/>
    </source>
</evidence>
<dbReference type="InterPro" id="IPR038096">
    <property type="entry name" value="TEA/ATTS_sf"/>
</dbReference>
<feature type="compositionally biased region" description="Basic and acidic residues" evidence="7">
    <location>
        <begin position="32"/>
        <end position="43"/>
    </location>
</feature>
<dbReference type="EMBL" id="JBAHYK010000634">
    <property type="protein sequence ID" value="KAL0572393.1"/>
    <property type="molecule type" value="Genomic_DNA"/>
</dbReference>
<dbReference type="PRINTS" id="PR00065">
    <property type="entry name" value="TEADOMAIN"/>
</dbReference>
<evidence type="ECO:0000259" key="8">
    <source>
        <dbReference type="PROSITE" id="PS51088"/>
    </source>
</evidence>
<dbReference type="Proteomes" id="UP001465976">
    <property type="component" value="Unassembled WGS sequence"/>
</dbReference>
<evidence type="ECO:0000256" key="5">
    <source>
        <dbReference type="ARBA" id="ARBA00023242"/>
    </source>
</evidence>
<evidence type="ECO:0000313" key="10">
    <source>
        <dbReference type="Proteomes" id="UP001465976"/>
    </source>
</evidence>
<dbReference type="InterPro" id="IPR000818">
    <property type="entry name" value="TEA/ATTS_dom"/>
</dbReference>
<feature type="region of interest" description="Disordered" evidence="7">
    <location>
        <begin position="1"/>
        <end position="43"/>
    </location>
</feature>
<dbReference type="PANTHER" id="PTHR11834">
    <property type="entry name" value="TRANSCRIPTIONAL ENHANCER FACTOR TEF RELATED"/>
    <property type="match status" value="1"/>
</dbReference>
<keyword evidence="5" id="KW-0539">Nucleus</keyword>
<dbReference type="Gene3D" id="6.10.20.40">
    <property type="entry name" value="TEA/ATTS domain"/>
    <property type="match status" value="1"/>
</dbReference>